<keyword evidence="3" id="KW-1185">Reference proteome</keyword>
<reference evidence="2 3" key="1">
    <citation type="submission" date="2017-11" db="EMBL/GenBank/DDBJ databases">
        <title>De novo assembly and phasing of dikaryotic genomes from two isolates of Puccinia coronata f. sp. avenae, the causal agent of oat crown rust.</title>
        <authorList>
            <person name="Miller M.E."/>
            <person name="Zhang Y."/>
            <person name="Omidvar V."/>
            <person name="Sperschneider J."/>
            <person name="Schwessinger B."/>
            <person name="Raley C."/>
            <person name="Palmer J.M."/>
            <person name="Garnica D."/>
            <person name="Upadhyaya N."/>
            <person name="Rathjen J."/>
            <person name="Taylor J.M."/>
            <person name="Park R.F."/>
            <person name="Dodds P.N."/>
            <person name="Hirsch C.D."/>
            <person name="Kianian S.F."/>
            <person name="Figueroa M."/>
        </authorList>
    </citation>
    <scope>NUCLEOTIDE SEQUENCE [LARGE SCALE GENOMIC DNA]</scope>
    <source>
        <strain evidence="2">12NC29</strain>
    </source>
</reference>
<protein>
    <submittedName>
        <fullName evidence="2">Uncharacterized protein</fullName>
    </submittedName>
</protein>
<dbReference type="Proteomes" id="UP000235388">
    <property type="component" value="Unassembled WGS sequence"/>
</dbReference>
<evidence type="ECO:0000313" key="3">
    <source>
        <dbReference type="Proteomes" id="UP000235388"/>
    </source>
</evidence>
<organism evidence="2 3">
    <name type="scientific">Puccinia coronata f. sp. avenae</name>
    <dbReference type="NCBI Taxonomy" id="200324"/>
    <lineage>
        <taxon>Eukaryota</taxon>
        <taxon>Fungi</taxon>
        <taxon>Dikarya</taxon>
        <taxon>Basidiomycota</taxon>
        <taxon>Pucciniomycotina</taxon>
        <taxon>Pucciniomycetes</taxon>
        <taxon>Pucciniales</taxon>
        <taxon>Pucciniaceae</taxon>
        <taxon>Puccinia</taxon>
    </lineage>
</organism>
<dbReference type="AlphaFoldDB" id="A0A2N5W621"/>
<keyword evidence="1" id="KW-0812">Transmembrane</keyword>
<evidence type="ECO:0000256" key="1">
    <source>
        <dbReference type="SAM" id="Phobius"/>
    </source>
</evidence>
<proteinExistence type="predicted"/>
<gene>
    <name evidence="2" type="ORF">PCANC_01391</name>
</gene>
<keyword evidence="1" id="KW-1133">Transmembrane helix</keyword>
<accession>A0A2N5W621</accession>
<name>A0A2N5W621_9BASI</name>
<feature type="transmembrane region" description="Helical" evidence="1">
    <location>
        <begin position="95"/>
        <end position="119"/>
    </location>
</feature>
<keyword evidence="1" id="KW-0472">Membrane</keyword>
<dbReference type="EMBL" id="PGCJ01000008">
    <property type="protein sequence ID" value="PLW57687.1"/>
    <property type="molecule type" value="Genomic_DNA"/>
</dbReference>
<sequence>MPSIGHRSWSLEWFDDGEWIHPSSFPSAAFIANATSTSTCSDGYGSNTFHGGAAAYDSAGSCRRANSQLHRQSCPPPSSSQSSQSIHILPASRRFTVLFVVIMLAFKVMSALSIAGAFLTAHPLKTNDLLAPRYTGSITTTTTATASYQSLTTRIQTIRQNIATGQYSYTEVQTQVESFSYEVSTTLTAINDCANCFRPESVSSLKQTAQQTYAELDLLIDTCHRAYPQQAPSLFAMGSWSQLDTHLHRNLERFSESGVDATSILPPTFVKNTARVNWGRTSNFVNHQFGGSRGF</sequence>
<dbReference type="STRING" id="200324.A0A2N5W621"/>
<dbReference type="OrthoDB" id="2507154at2759"/>
<evidence type="ECO:0000313" key="2">
    <source>
        <dbReference type="EMBL" id="PLW57687.1"/>
    </source>
</evidence>
<comment type="caution">
    <text evidence="2">The sequence shown here is derived from an EMBL/GenBank/DDBJ whole genome shotgun (WGS) entry which is preliminary data.</text>
</comment>